<evidence type="ECO:0000259" key="14">
    <source>
        <dbReference type="Pfam" id="PF05922"/>
    </source>
</evidence>
<evidence type="ECO:0000256" key="5">
    <source>
        <dbReference type="ARBA" id="ARBA00022729"/>
    </source>
</evidence>
<evidence type="ECO:0000256" key="9">
    <source>
        <dbReference type="PIRSR" id="PIRSR615500-1"/>
    </source>
</evidence>
<evidence type="ECO:0000256" key="7">
    <source>
        <dbReference type="ARBA" id="ARBA00022825"/>
    </source>
</evidence>
<feature type="signal peptide" evidence="11">
    <location>
        <begin position="1"/>
        <end position="21"/>
    </location>
</feature>
<evidence type="ECO:0000313" key="17">
    <source>
        <dbReference type="Proteomes" id="UP001567538"/>
    </source>
</evidence>
<dbReference type="InterPro" id="IPR023827">
    <property type="entry name" value="Peptidase_S8_Asp-AS"/>
</dbReference>
<evidence type="ECO:0000313" key="16">
    <source>
        <dbReference type="EMBL" id="KAL1556795.1"/>
    </source>
</evidence>
<dbReference type="PROSITE" id="PS51892">
    <property type="entry name" value="SUBTILASE"/>
    <property type="match status" value="1"/>
</dbReference>
<feature type="chain" id="PRO_5044796355" evidence="11">
    <location>
        <begin position="22"/>
        <end position="704"/>
    </location>
</feature>
<dbReference type="GO" id="GO:0006508">
    <property type="term" value="P:proteolysis"/>
    <property type="evidence" value="ECO:0007669"/>
    <property type="project" value="UniProtKB-KW"/>
</dbReference>
<keyword evidence="5 11" id="KW-0732">Signal</keyword>
<feature type="domain" description="Peptidase S8/S53" evidence="12">
    <location>
        <begin position="114"/>
        <end position="527"/>
    </location>
</feature>
<feature type="active site" description="Charge relay system" evidence="9 10">
    <location>
        <position position="123"/>
    </location>
</feature>
<dbReference type="Gene3D" id="3.50.30.30">
    <property type="match status" value="1"/>
</dbReference>
<dbReference type="InterPro" id="IPR045051">
    <property type="entry name" value="SBT"/>
</dbReference>
<dbReference type="GO" id="GO:0005576">
    <property type="term" value="C:extracellular region"/>
    <property type="evidence" value="ECO:0007669"/>
    <property type="project" value="UniProtKB-SubCell"/>
</dbReference>
<evidence type="ECO:0000256" key="11">
    <source>
        <dbReference type="SAM" id="SignalP"/>
    </source>
</evidence>
<dbReference type="InterPro" id="IPR046450">
    <property type="entry name" value="PA_dom_sf"/>
</dbReference>
<dbReference type="InterPro" id="IPR010259">
    <property type="entry name" value="S8pro/Inhibitor_I9"/>
</dbReference>
<dbReference type="Gene3D" id="2.60.40.2310">
    <property type="match status" value="1"/>
</dbReference>
<dbReference type="FunFam" id="2.60.40.2310:FF:000001">
    <property type="entry name" value="Subtilisin-like protease SBT1.5"/>
    <property type="match status" value="1"/>
</dbReference>
<dbReference type="Proteomes" id="UP001567538">
    <property type="component" value="Unassembled WGS sequence"/>
</dbReference>
<feature type="active site" description="Charge relay system" evidence="9 10">
    <location>
        <position position="177"/>
    </location>
</feature>
<dbReference type="Pfam" id="PF17766">
    <property type="entry name" value="fn3_6"/>
    <property type="match status" value="1"/>
</dbReference>
<keyword evidence="17" id="KW-1185">Reference proteome</keyword>
<dbReference type="InterPro" id="IPR000209">
    <property type="entry name" value="Peptidase_S8/S53_dom"/>
</dbReference>
<evidence type="ECO:0000256" key="1">
    <source>
        <dbReference type="ARBA" id="ARBA00004613"/>
    </source>
</evidence>
<evidence type="ECO:0000259" key="15">
    <source>
        <dbReference type="Pfam" id="PF17766"/>
    </source>
</evidence>
<dbReference type="InterPro" id="IPR041469">
    <property type="entry name" value="Subtilisin-like_FN3"/>
</dbReference>
<dbReference type="InterPro" id="IPR015500">
    <property type="entry name" value="Peptidase_S8_subtilisin-rel"/>
</dbReference>
<feature type="domain" description="PA" evidence="13">
    <location>
        <begin position="336"/>
        <end position="410"/>
    </location>
</feature>
<gene>
    <name evidence="16" type="ORF">AAHA92_12372</name>
</gene>
<accession>A0ABD1HK66</accession>
<keyword evidence="3" id="KW-0964">Secreted</keyword>
<keyword evidence="4 10" id="KW-0645">Protease</keyword>
<dbReference type="InterPro" id="IPR037045">
    <property type="entry name" value="S8pro/Inhibitor_I9_sf"/>
</dbReference>
<dbReference type="Pfam" id="PF00082">
    <property type="entry name" value="Peptidase_S8"/>
    <property type="match status" value="1"/>
</dbReference>
<dbReference type="InterPro" id="IPR034197">
    <property type="entry name" value="Peptidases_S8_3"/>
</dbReference>
<evidence type="ECO:0000256" key="10">
    <source>
        <dbReference type="PROSITE-ProRule" id="PRU01240"/>
    </source>
</evidence>
<evidence type="ECO:0000256" key="4">
    <source>
        <dbReference type="ARBA" id="ARBA00022670"/>
    </source>
</evidence>
<evidence type="ECO:0000259" key="12">
    <source>
        <dbReference type="Pfam" id="PF00082"/>
    </source>
</evidence>
<name>A0ABD1HK66_SALDI</name>
<reference evidence="16 17" key="1">
    <citation type="submission" date="2024-06" db="EMBL/GenBank/DDBJ databases">
        <title>A chromosome level genome sequence of Diviner's sage (Salvia divinorum).</title>
        <authorList>
            <person name="Ford S.A."/>
            <person name="Ro D.-K."/>
            <person name="Ness R.W."/>
            <person name="Phillips M.A."/>
        </authorList>
    </citation>
    <scope>NUCLEOTIDE SEQUENCE [LARGE SCALE GENOMIC DNA]</scope>
    <source>
        <strain evidence="16">SAF-2024a</strain>
        <tissue evidence="16">Leaf</tissue>
    </source>
</reference>
<dbReference type="Gene3D" id="3.40.50.200">
    <property type="entry name" value="Peptidase S8/S53 domain"/>
    <property type="match status" value="1"/>
</dbReference>
<dbReference type="CDD" id="cd04852">
    <property type="entry name" value="Peptidases_S8_3"/>
    <property type="match status" value="1"/>
</dbReference>
<feature type="domain" description="Subtilisin-like protease fibronectin type-III" evidence="15">
    <location>
        <begin position="604"/>
        <end position="701"/>
    </location>
</feature>
<dbReference type="GO" id="GO:0004252">
    <property type="term" value="F:serine-type endopeptidase activity"/>
    <property type="evidence" value="ECO:0007669"/>
    <property type="project" value="UniProtKB-UniRule"/>
</dbReference>
<proteinExistence type="inferred from homology"/>
<dbReference type="EMBL" id="JBEAFC010000005">
    <property type="protein sequence ID" value="KAL1556795.1"/>
    <property type="molecule type" value="Genomic_DNA"/>
</dbReference>
<protein>
    <submittedName>
        <fullName evidence="16">Subtilisin-like protease</fullName>
    </submittedName>
</protein>
<dbReference type="Pfam" id="PF05922">
    <property type="entry name" value="Inhibitor_I9"/>
    <property type="match status" value="1"/>
</dbReference>
<comment type="caution">
    <text evidence="16">The sequence shown here is derived from an EMBL/GenBank/DDBJ whole genome shotgun (WGS) entry which is preliminary data.</text>
</comment>
<dbReference type="Gene3D" id="3.30.70.80">
    <property type="entry name" value="Peptidase S8 propeptide/proteinase inhibitor I9"/>
    <property type="match status" value="1"/>
</dbReference>
<evidence type="ECO:0000256" key="8">
    <source>
        <dbReference type="ARBA" id="ARBA00023180"/>
    </source>
</evidence>
<evidence type="ECO:0000259" key="13">
    <source>
        <dbReference type="Pfam" id="PF02225"/>
    </source>
</evidence>
<dbReference type="InterPro" id="IPR036852">
    <property type="entry name" value="Peptidase_S8/S53_dom_sf"/>
</dbReference>
<comment type="similarity">
    <text evidence="2 10">Belongs to the peptidase S8 family.</text>
</comment>
<keyword evidence="8" id="KW-0325">Glycoprotein</keyword>
<dbReference type="CDD" id="cd02120">
    <property type="entry name" value="PA_subtilisin_like"/>
    <property type="match status" value="1"/>
</dbReference>
<dbReference type="PANTHER" id="PTHR10795">
    <property type="entry name" value="PROPROTEIN CONVERTASE SUBTILISIN/KEXIN"/>
    <property type="match status" value="1"/>
</dbReference>
<feature type="domain" description="Inhibitor I9" evidence="14">
    <location>
        <begin position="12"/>
        <end position="91"/>
    </location>
</feature>
<feature type="active site" description="Charge relay system" evidence="9 10">
    <location>
        <position position="490"/>
    </location>
</feature>
<evidence type="ECO:0000256" key="6">
    <source>
        <dbReference type="ARBA" id="ARBA00022801"/>
    </source>
</evidence>
<evidence type="ECO:0000256" key="2">
    <source>
        <dbReference type="ARBA" id="ARBA00011073"/>
    </source>
</evidence>
<sequence>MAFAWFVSLICIVYFNQLISANPNTLQTYIVHVESLQLTDLDSFLETPRILHRYSNLFTGFAARLSADDLEALRGIKGFISARPEQVYELHTTHSPSFLGLNQNVGFWKDSNYGKGVIIGLLDTGITPGHPSFHDKGVPPPPAKWKGKCDFGPKGCNNKLIGARGLSSDVPADEQGHGTHTSGTAGGNFVPGAAIFGNANGTAAGIAPLAHVAMYRVCSPAGCGESDIMAGIEAAIEDGVDVLSLSLGGGSNLFYTDSIALGAFRAMEKGISVVCSAGNSGPEPRTLSNEAPWILTVGAATVDRKMTSTVVLSNGEELDGESAHGFPPTTEHEIVEPADCEEGLFETNVKGKIVVCDLGIVSRTAKGVAVKKAGGVGMILRNSIAQGYTISAEAHVLPASHISYADATKLKSYLKSTKQPKAKITHKGTLINDRTIEAPVVTYFSSRGPSISSPGILKPDITGPGNNILAAWYTATDNATSNFNMISGTSMSCPHLSGVVALLKSAHPDWSPAAIKSAIMTTADQVNRGGKPINNERLLPADVFATGAGHVNPSKANDPGLIYDLRPDDYVPYLCGLNLSNTQVGTIVHRSVDCKRESSIPEAQLNYPSFSIRLGSTPQNYTRTVTNVGGANSVYKVSVAAPAGVDVKVEPAMLQFEKVGQKLRYSVRFSQSGIGGADNKIVQGEIKWSSGNRSVRSPVAVIFG</sequence>
<dbReference type="PROSITE" id="PS00136">
    <property type="entry name" value="SUBTILASE_ASP"/>
    <property type="match status" value="1"/>
</dbReference>
<organism evidence="16 17">
    <name type="scientific">Salvia divinorum</name>
    <name type="common">Maria pastora</name>
    <name type="synonym">Diviner's sage</name>
    <dbReference type="NCBI Taxonomy" id="28513"/>
    <lineage>
        <taxon>Eukaryota</taxon>
        <taxon>Viridiplantae</taxon>
        <taxon>Streptophyta</taxon>
        <taxon>Embryophyta</taxon>
        <taxon>Tracheophyta</taxon>
        <taxon>Spermatophyta</taxon>
        <taxon>Magnoliopsida</taxon>
        <taxon>eudicotyledons</taxon>
        <taxon>Gunneridae</taxon>
        <taxon>Pentapetalae</taxon>
        <taxon>asterids</taxon>
        <taxon>lamiids</taxon>
        <taxon>Lamiales</taxon>
        <taxon>Lamiaceae</taxon>
        <taxon>Nepetoideae</taxon>
        <taxon>Mentheae</taxon>
        <taxon>Salviinae</taxon>
        <taxon>Salvia</taxon>
        <taxon>Salvia subgen. Calosphace</taxon>
    </lineage>
</organism>
<dbReference type="PRINTS" id="PR00723">
    <property type="entry name" value="SUBTILISIN"/>
</dbReference>
<keyword evidence="6 10" id="KW-0378">Hydrolase</keyword>
<dbReference type="Pfam" id="PF02225">
    <property type="entry name" value="PA"/>
    <property type="match status" value="1"/>
</dbReference>
<dbReference type="SUPFAM" id="SSF52025">
    <property type="entry name" value="PA domain"/>
    <property type="match status" value="1"/>
</dbReference>
<dbReference type="AlphaFoldDB" id="A0ABD1HK66"/>
<keyword evidence="7 10" id="KW-0720">Serine protease</keyword>
<comment type="subcellular location">
    <subcellularLocation>
        <location evidence="1">Secreted</location>
    </subcellularLocation>
</comment>
<dbReference type="InterPro" id="IPR003137">
    <property type="entry name" value="PA_domain"/>
</dbReference>
<dbReference type="SUPFAM" id="SSF52743">
    <property type="entry name" value="Subtilisin-like"/>
    <property type="match status" value="1"/>
</dbReference>
<evidence type="ECO:0000256" key="3">
    <source>
        <dbReference type="ARBA" id="ARBA00022525"/>
    </source>
</evidence>